<proteinExistence type="predicted"/>
<dbReference type="Proteomes" id="UP001303889">
    <property type="component" value="Unassembled WGS sequence"/>
</dbReference>
<evidence type="ECO:0000313" key="4">
    <source>
        <dbReference type="Proteomes" id="UP001303889"/>
    </source>
</evidence>
<evidence type="ECO:0000313" key="3">
    <source>
        <dbReference type="EMBL" id="KAK3900512.1"/>
    </source>
</evidence>
<organism evidence="3 4">
    <name type="scientific">Staphylotrichum tortipilum</name>
    <dbReference type="NCBI Taxonomy" id="2831512"/>
    <lineage>
        <taxon>Eukaryota</taxon>
        <taxon>Fungi</taxon>
        <taxon>Dikarya</taxon>
        <taxon>Ascomycota</taxon>
        <taxon>Pezizomycotina</taxon>
        <taxon>Sordariomycetes</taxon>
        <taxon>Sordariomycetidae</taxon>
        <taxon>Sordariales</taxon>
        <taxon>Chaetomiaceae</taxon>
        <taxon>Staphylotrichum</taxon>
    </lineage>
</organism>
<dbReference type="PANTHER" id="PTHR36223">
    <property type="entry name" value="BETA-LACTAMASE-TYPE TRANSPEPTIDASE FOLD DOMAIN CONTAINING PROTEIN"/>
    <property type="match status" value="1"/>
</dbReference>
<reference evidence="3" key="2">
    <citation type="submission" date="2023-05" db="EMBL/GenBank/DDBJ databases">
        <authorList>
            <consortium name="Lawrence Berkeley National Laboratory"/>
            <person name="Steindorff A."/>
            <person name="Hensen N."/>
            <person name="Bonometti L."/>
            <person name="Westerberg I."/>
            <person name="Brannstrom I.O."/>
            <person name="Guillou S."/>
            <person name="Cros-Aarteil S."/>
            <person name="Calhoun S."/>
            <person name="Haridas S."/>
            <person name="Kuo A."/>
            <person name="Mondo S."/>
            <person name="Pangilinan J."/>
            <person name="Riley R."/>
            <person name="Labutti K."/>
            <person name="Andreopoulos B."/>
            <person name="Lipzen A."/>
            <person name="Chen C."/>
            <person name="Yanf M."/>
            <person name="Daum C."/>
            <person name="Ng V."/>
            <person name="Clum A."/>
            <person name="Ohm R."/>
            <person name="Martin F."/>
            <person name="Silar P."/>
            <person name="Natvig D."/>
            <person name="Lalanne C."/>
            <person name="Gautier V."/>
            <person name="Ament-Velasquez S.L."/>
            <person name="Kruys A."/>
            <person name="Hutchinson M.I."/>
            <person name="Powell A.J."/>
            <person name="Barry K."/>
            <person name="Miller A.N."/>
            <person name="Grigoriev I.V."/>
            <person name="Debuchy R."/>
            <person name="Gladieux P."/>
            <person name="Thoren M.H."/>
            <person name="Johannesson H."/>
        </authorList>
    </citation>
    <scope>NUCLEOTIDE SEQUENCE</scope>
    <source>
        <strain evidence="3">CBS 103.79</strain>
    </source>
</reference>
<keyword evidence="4" id="KW-1185">Reference proteome</keyword>
<sequence length="340" mass="37917">MAITPSIPGLSVSVKVRGITAFEYNDPDAEDRPAVTPDLAAHFDLPPGAANLPLPRVVKYIKAEPNALFCVQVSKAPSFERRSHHIAYELQLDGQRNIFEHECYDGRPLGLWISKADSQRSGNQTNGYKRHKFVFSAVSVIEGASLSQEALKEQTKLSECCGTLKVLFYRMDWCLVGQNVIAGPVNPPDLGPAELSEKALKGKAIDCTTSFVTEGSCNAPKTILRGYSDPSRRPFAVFEFRYRFQEGLIREGVIPRPIPIYVDEEDPMPADGTWQRPIHIKEENRPVPAVRAKQELADAQGRRGLKREAAEEAEAKSRARSDFKERRLENGRVQVDLTDD</sequence>
<accession>A0AAN6RR97</accession>
<feature type="region of interest" description="Disordered" evidence="1">
    <location>
        <begin position="282"/>
        <end position="340"/>
    </location>
</feature>
<feature type="compositionally biased region" description="Basic and acidic residues" evidence="1">
    <location>
        <begin position="306"/>
        <end position="330"/>
    </location>
</feature>
<gene>
    <name evidence="3" type="ORF">C8A05DRAFT_35853</name>
</gene>
<dbReference type="InterPro" id="IPR057678">
    <property type="entry name" value="DUF7918"/>
</dbReference>
<reference evidence="3" key="1">
    <citation type="journal article" date="2023" name="Mol. Phylogenet. Evol.">
        <title>Genome-scale phylogeny and comparative genomics of the fungal order Sordariales.</title>
        <authorList>
            <person name="Hensen N."/>
            <person name="Bonometti L."/>
            <person name="Westerberg I."/>
            <person name="Brannstrom I.O."/>
            <person name="Guillou S."/>
            <person name="Cros-Aarteil S."/>
            <person name="Calhoun S."/>
            <person name="Haridas S."/>
            <person name="Kuo A."/>
            <person name="Mondo S."/>
            <person name="Pangilinan J."/>
            <person name="Riley R."/>
            <person name="LaButti K."/>
            <person name="Andreopoulos B."/>
            <person name="Lipzen A."/>
            <person name="Chen C."/>
            <person name="Yan M."/>
            <person name="Daum C."/>
            <person name="Ng V."/>
            <person name="Clum A."/>
            <person name="Steindorff A."/>
            <person name="Ohm R.A."/>
            <person name="Martin F."/>
            <person name="Silar P."/>
            <person name="Natvig D.O."/>
            <person name="Lalanne C."/>
            <person name="Gautier V."/>
            <person name="Ament-Velasquez S.L."/>
            <person name="Kruys A."/>
            <person name="Hutchinson M.I."/>
            <person name="Powell A.J."/>
            <person name="Barry K."/>
            <person name="Miller A.N."/>
            <person name="Grigoriev I.V."/>
            <person name="Debuchy R."/>
            <person name="Gladieux P."/>
            <person name="Hiltunen Thoren M."/>
            <person name="Johannesson H."/>
        </authorList>
    </citation>
    <scope>NUCLEOTIDE SEQUENCE</scope>
    <source>
        <strain evidence="3">CBS 103.79</strain>
    </source>
</reference>
<comment type="caution">
    <text evidence="3">The sequence shown here is derived from an EMBL/GenBank/DDBJ whole genome shotgun (WGS) entry which is preliminary data.</text>
</comment>
<dbReference type="PANTHER" id="PTHR36223:SF1">
    <property type="entry name" value="TRANSCRIPTION ELONGATION FACTOR EAF N-TERMINAL DOMAIN-CONTAINING PROTEIN"/>
    <property type="match status" value="1"/>
</dbReference>
<dbReference type="Pfam" id="PF25534">
    <property type="entry name" value="DUF7918"/>
    <property type="match status" value="1"/>
</dbReference>
<evidence type="ECO:0000256" key="1">
    <source>
        <dbReference type="SAM" id="MobiDB-lite"/>
    </source>
</evidence>
<dbReference type="AlphaFoldDB" id="A0AAN6RR97"/>
<name>A0AAN6RR97_9PEZI</name>
<feature type="domain" description="DUF7918" evidence="2">
    <location>
        <begin position="9"/>
        <end position="256"/>
    </location>
</feature>
<evidence type="ECO:0000259" key="2">
    <source>
        <dbReference type="Pfam" id="PF25534"/>
    </source>
</evidence>
<dbReference type="EMBL" id="MU855664">
    <property type="protein sequence ID" value="KAK3900512.1"/>
    <property type="molecule type" value="Genomic_DNA"/>
</dbReference>
<protein>
    <recommendedName>
        <fullName evidence="2">DUF7918 domain-containing protein</fullName>
    </recommendedName>
</protein>